<evidence type="ECO:0000256" key="2">
    <source>
        <dbReference type="ARBA" id="ARBA00008072"/>
    </source>
</evidence>
<dbReference type="InterPro" id="IPR013149">
    <property type="entry name" value="ADH-like_C"/>
</dbReference>
<comment type="cofactor">
    <cofactor evidence="1 6">
        <name>Zn(2+)</name>
        <dbReference type="ChEBI" id="CHEBI:29105"/>
    </cofactor>
</comment>
<dbReference type="InterPro" id="IPR011032">
    <property type="entry name" value="GroES-like_sf"/>
</dbReference>
<dbReference type="SMART" id="SM00829">
    <property type="entry name" value="PKS_ER"/>
    <property type="match status" value="1"/>
</dbReference>
<dbReference type="Pfam" id="PF00107">
    <property type="entry name" value="ADH_zinc_N"/>
    <property type="match status" value="1"/>
</dbReference>
<dbReference type="RefSeq" id="WP_344718974.1">
    <property type="nucleotide sequence ID" value="NZ_BAAAYG010000003.1"/>
</dbReference>
<evidence type="ECO:0000256" key="4">
    <source>
        <dbReference type="ARBA" id="ARBA00022833"/>
    </source>
</evidence>
<dbReference type="SUPFAM" id="SSF50129">
    <property type="entry name" value="GroES-like"/>
    <property type="match status" value="1"/>
</dbReference>
<name>A0ABP6RCN6_9MICC</name>
<dbReference type="Proteomes" id="UP001501736">
    <property type="component" value="Unassembled WGS sequence"/>
</dbReference>
<dbReference type="Pfam" id="PF08240">
    <property type="entry name" value="ADH_N"/>
    <property type="match status" value="1"/>
</dbReference>
<dbReference type="Gene3D" id="3.90.180.10">
    <property type="entry name" value="Medium-chain alcohol dehydrogenases, catalytic domain"/>
    <property type="match status" value="1"/>
</dbReference>
<evidence type="ECO:0000313" key="9">
    <source>
        <dbReference type="Proteomes" id="UP001501736"/>
    </source>
</evidence>
<evidence type="ECO:0000256" key="1">
    <source>
        <dbReference type="ARBA" id="ARBA00001947"/>
    </source>
</evidence>
<dbReference type="InterPro" id="IPR020843">
    <property type="entry name" value="ER"/>
</dbReference>
<evidence type="ECO:0000313" key="8">
    <source>
        <dbReference type="EMBL" id="GAA3282948.1"/>
    </source>
</evidence>
<feature type="domain" description="Enoyl reductase (ER)" evidence="7">
    <location>
        <begin position="19"/>
        <end position="371"/>
    </location>
</feature>
<protein>
    <submittedName>
        <fullName evidence="8">Zinc-binding dehydrogenase</fullName>
    </submittedName>
</protein>
<dbReference type="PANTHER" id="PTHR43350:SF2">
    <property type="entry name" value="GROES-LIKE ZINC-BINDING ALCOHOL DEHYDROGENASE FAMILY PROTEIN"/>
    <property type="match status" value="1"/>
</dbReference>
<evidence type="ECO:0000256" key="3">
    <source>
        <dbReference type="ARBA" id="ARBA00022723"/>
    </source>
</evidence>
<reference evidence="9" key="1">
    <citation type="journal article" date="2019" name="Int. J. Syst. Evol. Microbiol.">
        <title>The Global Catalogue of Microorganisms (GCM) 10K type strain sequencing project: providing services to taxonomists for standard genome sequencing and annotation.</title>
        <authorList>
            <consortium name="The Broad Institute Genomics Platform"/>
            <consortium name="The Broad Institute Genome Sequencing Center for Infectious Disease"/>
            <person name="Wu L."/>
            <person name="Ma J."/>
        </authorList>
    </citation>
    <scope>NUCLEOTIDE SEQUENCE [LARGE SCALE GENOMIC DNA]</scope>
    <source>
        <strain evidence="9">JCM 11483</strain>
    </source>
</reference>
<dbReference type="Gene3D" id="3.40.50.720">
    <property type="entry name" value="NAD(P)-binding Rossmann-like Domain"/>
    <property type="match status" value="1"/>
</dbReference>
<evidence type="ECO:0000259" key="7">
    <source>
        <dbReference type="SMART" id="SM00829"/>
    </source>
</evidence>
<evidence type="ECO:0000256" key="5">
    <source>
        <dbReference type="ARBA" id="ARBA00023002"/>
    </source>
</evidence>
<evidence type="ECO:0000256" key="6">
    <source>
        <dbReference type="RuleBase" id="RU361277"/>
    </source>
</evidence>
<proteinExistence type="inferred from homology"/>
<gene>
    <name evidence="8" type="ORF">GCM10020260_10910</name>
</gene>
<dbReference type="InterPro" id="IPR013154">
    <property type="entry name" value="ADH-like_N"/>
</dbReference>
<dbReference type="PROSITE" id="PS00059">
    <property type="entry name" value="ADH_ZINC"/>
    <property type="match status" value="1"/>
</dbReference>
<comment type="similarity">
    <text evidence="2 6">Belongs to the zinc-containing alcohol dehydrogenase family.</text>
</comment>
<keyword evidence="5" id="KW-0560">Oxidoreductase</keyword>
<dbReference type="InterPro" id="IPR002328">
    <property type="entry name" value="ADH_Zn_CS"/>
</dbReference>
<keyword evidence="9" id="KW-1185">Reference proteome</keyword>
<organism evidence="8 9">
    <name type="scientific">Nesterenkonia halobia</name>
    <dbReference type="NCBI Taxonomy" id="37922"/>
    <lineage>
        <taxon>Bacteria</taxon>
        <taxon>Bacillati</taxon>
        <taxon>Actinomycetota</taxon>
        <taxon>Actinomycetes</taxon>
        <taxon>Micrococcales</taxon>
        <taxon>Micrococcaceae</taxon>
        <taxon>Nesterenkonia</taxon>
    </lineage>
</organism>
<dbReference type="PANTHER" id="PTHR43350">
    <property type="entry name" value="NAD-DEPENDENT ALCOHOL DEHYDROGENASE"/>
    <property type="match status" value="1"/>
</dbReference>
<dbReference type="EMBL" id="BAAAYG010000003">
    <property type="protein sequence ID" value="GAA3282948.1"/>
    <property type="molecule type" value="Genomic_DNA"/>
</dbReference>
<accession>A0ABP6RCN6</accession>
<sequence>MTEIEEPRTTEAHVYAGPGRELRREQLHLQEPQAEEVLLDVVACGVCHTDLHLLKEEIAFPHPAVLGHEVSGVVRAVGDGVDHVGPGDRVVCSFIMPCGRCRHCERGRDDLCEVFFTMNRLSGTLYDGTSRLSRRGGEPVAMYSMGGHARQAVVPKRAVFEVPEGVPLTDAAVLGCSLFTACGAISTVAKVRRGESVAVIAAGGVGLSMIHLARAAGAERVVAIDVDDDKLALAEELGATETINSTRADPVESLHGLLGHGADVVIEALGSAATAKLAVDLADDGGRAVLAGVAPIGQTLDVDITKVVRRKIQILGTFGGQAHETMPEVLRMVEQGGIDLERLITDRFSFDEVGEAYRALDERRIRGRGLIEIAPELA</sequence>
<dbReference type="SUPFAM" id="SSF51735">
    <property type="entry name" value="NAD(P)-binding Rossmann-fold domains"/>
    <property type="match status" value="1"/>
</dbReference>
<comment type="caution">
    <text evidence="8">The sequence shown here is derived from an EMBL/GenBank/DDBJ whole genome shotgun (WGS) entry which is preliminary data.</text>
</comment>
<keyword evidence="3 6" id="KW-0479">Metal-binding</keyword>
<keyword evidence="4 6" id="KW-0862">Zinc</keyword>
<dbReference type="InterPro" id="IPR036291">
    <property type="entry name" value="NAD(P)-bd_dom_sf"/>
</dbReference>